<feature type="chain" id="PRO_5018651371" description="Pectinacetylesterase" evidence="1">
    <location>
        <begin position="26"/>
        <end position="399"/>
    </location>
</feature>
<dbReference type="Pfam" id="PF03283">
    <property type="entry name" value="PAE"/>
    <property type="match status" value="1"/>
</dbReference>
<keyword evidence="1" id="KW-0732">Signal</keyword>
<name>A0A3S2TR71_9BURK</name>
<reference evidence="2 3" key="1">
    <citation type="submission" date="2019-01" db="EMBL/GenBank/DDBJ databases">
        <authorList>
            <person name="Chen W.-M."/>
        </authorList>
    </citation>
    <scope>NUCLEOTIDE SEQUENCE [LARGE SCALE GENOMIC DNA]</scope>
    <source>
        <strain evidence="2 3">ICH-3</strain>
    </source>
</reference>
<sequence length="399" mass="42633">MRRAFEETTMRHPIWFCLAAATALAAPAWGASAGAWQTIANPPPVVGADGRQHTATCSGYPGTDPSYRFWVRPGDPKKLAVVFDGGGACWDNLTCSNPFGGDGVLTFYSPDVPAGVDPSRYGGLLDFANPANPVGDWTVVAIPYCTGDVHLGSTDRAYRMVGHRDLPRRFTIHHRGYDNFMVVLDWITKNVPQGVTDLLVTGASAGGYGAAGLFPWVAQAYPQARLSVLADASQGVSTAAFDAATPGRGSWNPQLAPWAFGDDALAVRSYELVQRGALAYPEGRFAQYTTTADSVQIGFYGVMRLRYGPSDDPACRTASKDWNRQMLAHLAEDTAALPNFRSYVAPGSSHTIIADNAFYAPMGTQSSVAAWLGGMLDHDGGSTWDAVACPDCLLPPVCR</sequence>
<comment type="caution">
    <text evidence="2">The sequence shown here is derived from an EMBL/GenBank/DDBJ whole genome shotgun (WGS) entry which is preliminary data.</text>
</comment>
<protein>
    <recommendedName>
        <fullName evidence="4">Pectinacetylesterase</fullName>
    </recommendedName>
</protein>
<feature type="signal peptide" evidence="1">
    <location>
        <begin position="1"/>
        <end position="25"/>
    </location>
</feature>
<keyword evidence="3" id="KW-1185">Reference proteome</keyword>
<organism evidence="2 3">
    <name type="scientific">Rubrivivax albus</name>
    <dbReference type="NCBI Taxonomy" id="2499835"/>
    <lineage>
        <taxon>Bacteria</taxon>
        <taxon>Pseudomonadati</taxon>
        <taxon>Pseudomonadota</taxon>
        <taxon>Betaproteobacteria</taxon>
        <taxon>Burkholderiales</taxon>
        <taxon>Sphaerotilaceae</taxon>
        <taxon>Rubrivivax</taxon>
    </lineage>
</organism>
<dbReference type="Proteomes" id="UP000288178">
    <property type="component" value="Unassembled WGS sequence"/>
</dbReference>
<dbReference type="InterPro" id="IPR004963">
    <property type="entry name" value="PAE/NOTUM"/>
</dbReference>
<dbReference type="PANTHER" id="PTHR21562">
    <property type="entry name" value="NOTUM-RELATED"/>
    <property type="match status" value="1"/>
</dbReference>
<accession>A0A3S2TR71</accession>
<proteinExistence type="predicted"/>
<dbReference type="EMBL" id="SACT01000003">
    <property type="protein sequence ID" value="RVT51730.1"/>
    <property type="molecule type" value="Genomic_DNA"/>
</dbReference>
<evidence type="ECO:0000256" key="1">
    <source>
        <dbReference type="SAM" id="SignalP"/>
    </source>
</evidence>
<dbReference type="PANTHER" id="PTHR21562:SF83">
    <property type="entry name" value="PECTIN ACETYLESTERASE 4"/>
    <property type="match status" value="1"/>
</dbReference>
<evidence type="ECO:0000313" key="3">
    <source>
        <dbReference type="Proteomes" id="UP000288178"/>
    </source>
</evidence>
<evidence type="ECO:0000313" key="2">
    <source>
        <dbReference type="EMBL" id="RVT51730.1"/>
    </source>
</evidence>
<evidence type="ECO:0008006" key="4">
    <source>
        <dbReference type="Google" id="ProtNLM"/>
    </source>
</evidence>
<gene>
    <name evidence="2" type="ORF">ENE75_13050</name>
</gene>
<dbReference type="AlphaFoldDB" id="A0A3S2TR71"/>
<dbReference type="GO" id="GO:0016787">
    <property type="term" value="F:hydrolase activity"/>
    <property type="evidence" value="ECO:0007669"/>
    <property type="project" value="InterPro"/>
</dbReference>